<proteinExistence type="predicted"/>
<dbReference type="AlphaFoldDB" id="A0A0A5GJC2"/>
<name>A0A0A5GJC2_9BACI</name>
<evidence type="ECO:0008006" key="3">
    <source>
        <dbReference type="Google" id="ProtNLM"/>
    </source>
</evidence>
<dbReference type="eggNOG" id="COG4565">
    <property type="taxonomic scope" value="Bacteria"/>
</dbReference>
<gene>
    <name evidence="1" type="ORF">N781_03045</name>
</gene>
<evidence type="ECO:0000313" key="2">
    <source>
        <dbReference type="Proteomes" id="UP000030528"/>
    </source>
</evidence>
<dbReference type="OrthoDB" id="4986073at2"/>
<dbReference type="EMBL" id="AVPE01000008">
    <property type="protein sequence ID" value="KGX92079.1"/>
    <property type="molecule type" value="Genomic_DNA"/>
</dbReference>
<accession>A0A0A5GJC2</accession>
<sequence>MTMIATIGHPHLHELVVRILKDSSLLQFRHYACEDSLLTEYGSYDAVLGLHPGLISNDGYVSFKEIPIYELPYTQAALYASSVRWLQHNVRSSLPLSIDFTLENDQLFLEDLPRTFLYTPYHPSERKRVMHRHLVHMKNEEAAGVLTCDPIILSTILSEGFQAALIYPTAHCIHLIGEQMEKEIPQYKQTNLLTHPFGTFRVENEHALQKVQQLGVSAKTLHRLRQLCYANGRNTLTTAELAQGFSITMRSARRILTQLEQHKIARVVGEEQRSTKGRPRYIFHINFRDSVESILAGCSTGS</sequence>
<keyword evidence="2" id="KW-1185">Reference proteome</keyword>
<evidence type="ECO:0000313" key="1">
    <source>
        <dbReference type="EMBL" id="KGX92079.1"/>
    </source>
</evidence>
<reference evidence="1 2" key="1">
    <citation type="submission" date="2013-08" db="EMBL/GenBank/DDBJ databases">
        <authorList>
            <person name="Huang J."/>
            <person name="Wang G."/>
        </authorList>
    </citation>
    <scope>NUCLEOTIDE SEQUENCE [LARGE SCALE GENOMIC DNA]</scope>
    <source>
        <strain evidence="1 2">JSM 076056</strain>
    </source>
</reference>
<dbReference type="InterPro" id="IPR036390">
    <property type="entry name" value="WH_DNA-bd_sf"/>
</dbReference>
<dbReference type="SUPFAM" id="SSF46785">
    <property type="entry name" value="Winged helix' DNA-binding domain"/>
    <property type="match status" value="1"/>
</dbReference>
<comment type="caution">
    <text evidence="1">The sequence shown here is derived from an EMBL/GenBank/DDBJ whole genome shotgun (WGS) entry which is preliminary data.</text>
</comment>
<dbReference type="RefSeq" id="WP_026799316.1">
    <property type="nucleotide sequence ID" value="NZ_AULI01000002.1"/>
</dbReference>
<organism evidence="1 2">
    <name type="scientific">Pontibacillus halophilus JSM 076056 = DSM 19796</name>
    <dbReference type="NCBI Taxonomy" id="1385510"/>
    <lineage>
        <taxon>Bacteria</taxon>
        <taxon>Bacillati</taxon>
        <taxon>Bacillota</taxon>
        <taxon>Bacilli</taxon>
        <taxon>Bacillales</taxon>
        <taxon>Bacillaceae</taxon>
        <taxon>Pontibacillus</taxon>
    </lineage>
</organism>
<dbReference type="STRING" id="1385510.GCA_000425205_00529"/>
<dbReference type="Proteomes" id="UP000030528">
    <property type="component" value="Unassembled WGS sequence"/>
</dbReference>
<protein>
    <recommendedName>
        <fullName evidence="3">Transcriptional regulator</fullName>
    </recommendedName>
</protein>